<dbReference type="InterPro" id="IPR036237">
    <property type="entry name" value="Xyl_isomerase-like_sf"/>
</dbReference>
<evidence type="ECO:0000259" key="1">
    <source>
        <dbReference type="Pfam" id="PF01261"/>
    </source>
</evidence>
<dbReference type="Gene3D" id="3.20.20.150">
    <property type="entry name" value="Divalent-metal-dependent TIM barrel enzymes"/>
    <property type="match status" value="1"/>
</dbReference>
<dbReference type="SUPFAM" id="SSF51658">
    <property type="entry name" value="Xylose isomerase-like"/>
    <property type="match status" value="1"/>
</dbReference>
<dbReference type="Pfam" id="PF01261">
    <property type="entry name" value="AP_endonuc_2"/>
    <property type="match status" value="1"/>
</dbReference>
<keyword evidence="2" id="KW-0413">Isomerase</keyword>
<dbReference type="PANTHER" id="PTHR12110:SF48">
    <property type="entry name" value="BLL3656 PROTEIN"/>
    <property type="match status" value="1"/>
</dbReference>
<reference evidence="2 3" key="1">
    <citation type="submission" date="2017-09" db="EMBL/GenBank/DDBJ databases">
        <authorList>
            <person name="Varghese N."/>
            <person name="Submissions S."/>
        </authorList>
    </citation>
    <scope>NUCLEOTIDE SEQUENCE [LARGE SCALE GENOMIC DNA]</scope>
    <source>
        <strain evidence="2 3">OK806</strain>
    </source>
</reference>
<dbReference type="Proteomes" id="UP000219522">
    <property type="component" value="Unassembled WGS sequence"/>
</dbReference>
<dbReference type="PANTHER" id="PTHR12110">
    <property type="entry name" value="HYDROXYPYRUVATE ISOMERASE"/>
    <property type="match status" value="1"/>
</dbReference>
<gene>
    <name evidence="2" type="ORF">SAMN05446927_2734</name>
</gene>
<evidence type="ECO:0000313" key="2">
    <source>
        <dbReference type="EMBL" id="SOE64438.1"/>
    </source>
</evidence>
<dbReference type="OrthoDB" id="9072761at2"/>
<comment type="caution">
    <text evidence="2">The sequence shown here is derived from an EMBL/GenBank/DDBJ whole genome shotgun (WGS) entry which is preliminary data.</text>
</comment>
<dbReference type="RefSeq" id="WP_062640550.1">
    <property type="nucleotide sequence ID" value="NZ_FCOG02000085.1"/>
</dbReference>
<accession>A0A7Z7I6B6</accession>
<organism evidence="2 3">
    <name type="scientific">Caballeronia arationis</name>
    <dbReference type="NCBI Taxonomy" id="1777142"/>
    <lineage>
        <taxon>Bacteria</taxon>
        <taxon>Pseudomonadati</taxon>
        <taxon>Pseudomonadota</taxon>
        <taxon>Betaproteobacteria</taxon>
        <taxon>Burkholderiales</taxon>
        <taxon>Burkholderiaceae</taxon>
        <taxon>Caballeronia</taxon>
    </lineage>
</organism>
<dbReference type="EMBL" id="OCSU01000001">
    <property type="protein sequence ID" value="SOE64438.1"/>
    <property type="molecule type" value="Genomic_DNA"/>
</dbReference>
<protein>
    <submittedName>
        <fullName evidence="2">Sugar phosphate isomerase/epimerase</fullName>
    </submittedName>
</protein>
<dbReference type="InterPro" id="IPR013022">
    <property type="entry name" value="Xyl_isomerase-like_TIM-brl"/>
</dbReference>
<sequence>MRPFSLSHLTVLDVGPPDLITLAAEAGFRAIGVRLCSPTAGGIEYPLQPGSSAMRETRQRMADLDVQVSDIEVVRLASDTDVDTYAVAFEAGAELGARRVCVNIDDPERARVIDRFGALCDLAAPYGLALDLEFMLWRPVARLEDAVDVVRSAGRPNGFVLIDALHLFRSGGDVAAVAALDPKLIGSVQLCDAPLASPPFSGIIEEARSDRLLPGEGELPLLDLLAVLRDDIPTAVEVPMTRRHPSLGPRERASRVHAATEGLLLSRRQRVF</sequence>
<evidence type="ECO:0000313" key="3">
    <source>
        <dbReference type="Proteomes" id="UP000219522"/>
    </source>
</evidence>
<proteinExistence type="predicted"/>
<dbReference type="AlphaFoldDB" id="A0A7Z7I6B6"/>
<dbReference type="InterPro" id="IPR050312">
    <property type="entry name" value="IolE/XylAMocC-like"/>
</dbReference>
<keyword evidence="3" id="KW-1185">Reference proteome</keyword>
<dbReference type="GO" id="GO:0016853">
    <property type="term" value="F:isomerase activity"/>
    <property type="evidence" value="ECO:0007669"/>
    <property type="project" value="UniProtKB-KW"/>
</dbReference>
<feature type="domain" description="Xylose isomerase-like TIM barrel" evidence="1">
    <location>
        <begin position="21"/>
        <end position="231"/>
    </location>
</feature>
<name>A0A7Z7I6B6_9BURK</name>